<dbReference type="Proteomes" id="UP000233293">
    <property type="component" value="Unassembled WGS sequence"/>
</dbReference>
<dbReference type="PANTHER" id="PTHR30086">
    <property type="entry name" value="ARGININE EXPORTER PROTEIN ARGO"/>
    <property type="match status" value="1"/>
</dbReference>
<dbReference type="GO" id="GO:0005886">
    <property type="term" value="C:plasma membrane"/>
    <property type="evidence" value="ECO:0007669"/>
    <property type="project" value="UniProtKB-SubCell"/>
</dbReference>
<evidence type="ECO:0000256" key="5">
    <source>
        <dbReference type="ARBA" id="ARBA00023136"/>
    </source>
</evidence>
<comment type="subcellular location">
    <subcellularLocation>
        <location evidence="1">Cell membrane</location>
        <topology evidence="1">Multi-pass membrane protein</topology>
    </subcellularLocation>
</comment>
<comment type="caution">
    <text evidence="7">The sequence shown here is derived from an EMBL/GenBank/DDBJ whole genome shotgun (WGS) entry which is preliminary data.</text>
</comment>
<dbReference type="OrthoDB" id="9804822at2"/>
<evidence type="ECO:0000256" key="3">
    <source>
        <dbReference type="ARBA" id="ARBA00022692"/>
    </source>
</evidence>
<evidence type="ECO:0000256" key="2">
    <source>
        <dbReference type="ARBA" id="ARBA00022475"/>
    </source>
</evidence>
<dbReference type="InterPro" id="IPR001123">
    <property type="entry name" value="LeuE-type"/>
</dbReference>
<dbReference type="RefSeq" id="WP_101250985.1">
    <property type="nucleotide sequence ID" value="NZ_PIUM01000013.1"/>
</dbReference>
<evidence type="ECO:0000256" key="1">
    <source>
        <dbReference type="ARBA" id="ARBA00004651"/>
    </source>
</evidence>
<keyword evidence="2" id="KW-1003">Cell membrane</keyword>
<reference evidence="8" key="1">
    <citation type="submission" date="2017-12" db="EMBL/GenBank/DDBJ databases">
        <title>Draft genome sequence of Telmatospirillum siberiense 26-4b1T, an acidotolerant peatland alphaproteobacterium potentially involved in sulfur cycling.</title>
        <authorList>
            <person name="Hausmann B."/>
            <person name="Pjevac P."/>
            <person name="Schreck K."/>
            <person name="Herbold C.W."/>
            <person name="Daims H."/>
            <person name="Wagner M."/>
            <person name="Pester M."/>
            <person name="Loy A."/>
        </authorList>
    </citation>
    <scope>NUCLEOTIDE SEQUENCE [LARGE SCALE GENOMIC DNA]</scope>
    <source>
        <strain evidence="8">26-4b1</strain>
    </source>
</reference>
<evidence type="ECO:0000256" key="4">
    <source>
        <dbReference type="ARBA" id="ARBA00022989"/>
    </source>
</evidence>
<dbReference type="GO" id="GO:0015171">
    <property type="term" value="F:amino acid transmembrane transporter activity"/>
    <property type="evidence" value="ECO:0007669"/>
    <property type="project" value="TreeGrafter"/>
</dbReference>
<feature type="transmembrane region" description="Helical" evidence="6">
    <location>
        <begin position="154"/>
        <end position="177"/>
    </location>
</feature>
<gene>
    <name evidence="7" type="ORF">CWS72_12720</name>
</gene>
<feature type="transmembrane region" description="Helical" evidence="6">
    <location>
        <begin position="12"/>
        <end position="32"/>
    </location>
</feature>
<sequence length="209" mass="22230">MIWPVATDKYLGFLAVMAAMAIMPGPAILFAVAAGMARGPRGAVLATVGMNLAALVWFVGSALGLVVLASTVPWVFRLAGWIGVLYIGWLGLEALFAAFRREPAAPKAMKTPGVSVFRDGFLVQATNPKALLFFTAVLPPFVDLGRPVWPQMAAFALGLFILDGTAMISYGMLGAAFAHKMGEPKFRRAFSLLVGSILLFVAGLMLLRL</sequence>
<keyword evidence="3 6" id="KW-0812">Transmembrane</keyword>
<evidence type="ECO:0000313" key="7">
    <source>
        <dbReference type="EMBL" id="PKU24190.1"/>
    </source>
</evidence>
<protein>
    <submittedName>
        <fullName evidence="7">LysE family translocator</fullName>
    </submittedName>
</protein>
<dbReference type="EMBL" id="PIUM01000013">
    <property type="protein sequence ID" value="PKU24190.1"/>
    <property type="molecule type" value="Genomic_DNA"/>
</dbReference>
<name>A0A2N3PUX0_9PROT</name>
<accession>A0A2N3PUX0</accession>
<dbReference type="AlphaFoldDB" id="A0A2N3PUX0"/>
<keyword evidence="4 6" id="KW-1133">Transmembrane helix</keyword>
<dbReference type="Pfam" id="PF01810">
    <property type="entry name" value="LysE"/>
    <property type="match status" value="1"/>
</dbReference>
<feature type="transmembrane region" description="Helical" evidence="6">
    <location>
        <begin position="120"/>
        <end position="142"/>
    </location>
</feature>
<evidence type="ECO:0000313" key="8">
    <source>
        <dbReference type="Proteomes" id="UP000233293"/>
    </source>
</evidence>
<proteinExistence type="predicted"/>
<feature type="transmembrane region" description="Helical" evidence="6">
    <location>
        <begin position="44"/>
        <end position="68"/>
    </location>
</feature>
<feature type="transmembrane region" description="Helical" evidence="6">
    <location>
        <begin position="74"/>
        <end position="99"/>
    </location>
</feature>
<keyword evidence="8" id="KW-1185">Reference proteome</keyword>
<dbReference type="PANTHER" id="PTHR30086:SF20">
    <property type="entry name" value="ARGININE EXPORTER PROTEIN ARGO-RELATED"/>
    <property type="match status" value="1"/>
</dbReference>
<feature type="transmembrane region" description="Helical" evidence="6">
    <location>
        <begin position="189"/>
        <end position="207"/>
    </location>
</feature>
<evidence type="ECO:0000256" key="6">
    <source>
        <dbReference type="SAM" id="Phobius"/>
    </source>
</evidence>
<keyword evidence="5 6" id="KW-0472">Membrane</keyword>
<organism evidence="7 8">
    <name type="scientific">Telmatospirillum siberiense</name>
    <dbReference type="NCBI Taxonomy" id="382514"/>
    <lineage>
        <taxon>Bacteria</taxon>
        <taxon>Pseudomonadati</taxon>
        <taxon>Pseudomonadota</taxon>
        <taxon>Alphaproteobacteria</taxon>
        <taxon>Rhodospirillales</taxon>
        <taxon>Rhodospirillaceae</taxon>
        <taxon>Telmatospirillum</taxon>
    </lineage>
</organism>